<reference evidence="4 5" key="1">
    <citation type="submission" date="2019-01" db="EMBL/GenBank/DDBJ databases">
        <title>Draft genome sequences of the type strains of six Macrococcus species.</title>
        <authorList>
            <person name="Mazhar S."/>
            <person name="Altermann E."/>
            <person name="Hill C."/>
            <person name="Mcauliffe O."/>
        </authorList>
    </citation>
    <scope>NUCLEOTIDE SEQUENCE [LARGE SCALE GENOMIC DNA]</scope>
    <source>
        <strain evidence="4 5">CCM4809</strain>
    </source>
</reference>
<comment type="similarity">
    <text evidence="1 3">Belongs to the short-chain dehydrogenases/reductases (SDR) family.</text>
</comment>
<evidence type="ECO:0000313" key="5">
    <source>
        <dbReference type="Proteomes" id="UP000295328"/>
    </source>
</evidence>
<dbReference type="PRINTS" id="PR00081">
    <property type="entry name" value="GDHRDH"/>
</dbReference>
<dbReference type="InterPro" id="IPR020904">
    <property type="entry name" value="Sc_DH/Rdtase_CS"/>
</dbReference>
<comment type="caution">
    <text evidence="4">The sequence shown here is derived from an EMBL/GenBank/DDBJ whole genome shotgun (WGS) entry which is preliminary data.</text>
</comment>
<dbReference type="AlphaFoldDB" id="A0A4R6BMH1"/>
<accession>A0A4R6BMH1</accession>
<protein>
    <submittedName>
        <fullName evidence="4">SDR family NAD(P)-dependent oxidoreductase</fullName>
    </submittedName>
</protein>
<sequence length="258" mass="28813">MSKRRDKMIGKKYILTGGTGGLGQSLVNELVARGAAVLVLGRNHERLESLEQLYPDYVTVKVLDMNDQRAIQQFTAQLKESYDGIINNAGFGYFKSLADHSDEELIQMMNVNFTHTALLMKNVIPHLRSGASIINISSQSARVTTPYGAVYAASKAALLSLTNSIRLEHPEFHVMSVNTGPIATDFFKHADQSGYYAQATAKIQLDRFVLASQIIEGLLQKKLEVNSPGWMHYGLTLYQLAPRQIEKLLKPFFLSKHR</sequence>
<dbReference type="OrthoDB" id="9793345at2"/>
<evidence type="ECO:0000313" key="4">
    <source>
        <dbReference type="EMBL" id="TDM02951.1"/>
    </source>
</evidence>
<dbReference type="InterPro" id="IPR002347">
    <property type="entry name" value="SDR_fam"/>
</dbReference>
<dbReference type="InterPro" id="IPR036291">
    <property type="entry name" value="NAD(P)-bd_dom_sf"/>
</dbReference>
<dbReference type="Pfam" id="PF00106">
    <property type="entry name" value="adh_short"/>
    <property type="match status" value="1"/>
</dbReference>
<dbReference type="PANTHER" id="PTHR44196">
    <property type="entry name" value="DEHYDROGENASE/REDUCTASE SDR FAMILY MEMBER 7B"/>
    <property type="match status" value="1"/>
</dbReference>
<keyword evidence="5" id="KW-1185">Reference proteome</keyword>
<organism evidence="4 5">
    <name type="scientific">Macrococcus hajekii</name>
    <dbReference type="NCBI Taxonomy" id="198482"/>
    <lineage>
        <taxon>Bacteria</taxon>
        <taxon>Bacillati</taxon>
        <taxon>Bacillota</taxon>
        <taxon>Bacilli</taxon>
        <taxon>Bacillales</taxon>
        <taxon>Staphylococcaceae</taxon>
        <taxon>Macrococcus</taxon>
    </lineage>
</organism>
<dbReference type="GO" id="GO:0016491">
    <property type="term" value="F:oxidoreductase activity"/>
    <property type="evidence" value="ECO:0007669"/>
    <property type="project" value="UniProtKB-KW"/>
</dbReference>
<dbReference type="EMBL" id="SCWE01000001">
    <property type="protein sequence ID" value="TDM02951.1"/>
    <property type="molecule type" value="Genomic_DNA"/>
</dbReference>
<evidence type="ECO:0000256" key="1">
    <source>
        <dbReference type="ARBA" id="ARBA00006484"/>
    </source>
</evidence>
<dbReference type="PRINTS" id="PR00080">
    <property type="entry name" value="SDRFAMILY"/>
</dbReference>
<dbReference type="Proteomes" id="UP000295328">
    <property type="component" value="Unassembled WGS sequence"/>
</dbReference>
<gene>
    <name evidence="4" type="ORF">ERX37_02365</name>
</gene>
<name>A0A4R6BMH1_9STAP</name>
<dbReference type="PANTHER" id="PTHR44196:SF1">
    <property type="entry name" value="DEHYDROGENASE_REDUCTASE SDR FAMILY MEMBER 7B"/>
    <property type="match status" value="1"/>
</dbReference>
<dbReference type="GO" id="GO:0016020">
    <property type="term" value="C:membrane"/>
    <property type="evidence" value="ECO:0007669"/>
    <property type="project" value="TreeGrafter"/>
</dbReference>
<dbReference type="Gene3D" id="3.40.50.720">
    <property type="entry name" value="NAD(P)-binding Rossmann-like Domain"/>
    <property type="match status" value="1"/>
</dbReference>
<evidence type="ECO:0000256" key="3">
    <source>
        <dbReference type="RuleBase" id="RU000363"/>
    </source>
</evidence>
<dbReference type="PROSITE" id="PS00061">
    <property type="entry name" value="ADH_SHORT"/>
    <property type="match status" value="1"/>
</dbReference>
<proteinExistence type="inferred from homology"/>
<dbReference type="SUPFAM" id="SSF51735">
    <property type="entry name" value="NAD(P)-binding Rossmann-fold domains"/>
    <property type="match status" value="1"/>
</dbReference>
<evidence type="ECO:0000256" key="2">
    <source>
        <dbReference type="ARBA" id="ARBA00023002"/>
    </source>
</evidence>
<keyword evidence="2" id="KW-0560">Oxidoreductase</keyword>